<name>A0A5B8VSR4_9BACT</name>
<keyword evidence="4" id="KW-0472">Membrane</keyword>
<dbReference type="Proteomes" id="UP000321291">
    <property type="component" value="Chromosome"/>
</dbReference>
<keyword evidence="3 6" id="KW-0732">Signal</keyword>
<organism evidence="9 10">
    <name type="scientific">Arachidicoccus ginsenosidivorans</name>
    <dbReference type="NCBI Taxonomy" id="496057"/>
    <lineage>
        <taxon>Bacteria</taxon>
        <taxon>Pseudomonadati</taxon>
        <taxon>Bacteroidota</taxon>
        <taxon>Chitinophagia</taxon>
        <taxon>Chitinophagales</taxon>
        <taxon>Chitinophagaceae</taxon>
        <taxon>Arachidicoccus</taxon>
    </lineage>
</organism>
<dbReference type="InterPro" id="IPR011990">
    <property type="entry name" value="TPR-like_helical_dom_sf"/>
</dbReference>
<dbReference type="AlphaFoldDB" id="A0A5B8VSR4"/>
<feature type="signal peptide" evidence="6">
    <location>
        <begin position="1"/>
        <end position="22"/>
    </location>
</feature>
<keyword evidence="5" id="KW-0998">Cell outer membrane</keyword>
<evidence type="ECO:0000259" key="8">
    <source>
        <dbReference type="Pfam" id="PF14322"/>
    </source>
</evidence>
<dbReference type="SUPFAM" id="SSF48452">
    <property type="entry name" value="TPR-like"/>
    <property type="match status" value="1"/>
</dbReference>
<evidence type="ECO:0000313" key="10">
    <source>
        <dbReference type="Proteomes" id="UP000321291"/>
    </source>
</evidence>
<protein>
    <submittedName>
        <fullName evidence="9">RagB/SusD family nutrient uptake outer membrane protein</fullName>
    </submittedName>
</protein>
<comment type="subcellular location">
    <subcellularLocation>
        <location evidence="1">Cell outer membrane</location>
    </subcellularLocation>
</comment>
<feature type="domain" description="RagB/SusD" evidence="7">
    <location>
        <begin position="343"/>
        <end position="416"/>
    </location>
</feature>
<accession>A0A5B8VSR4</accession>
<evidence type="ECO:0000256" key="4">
    <source>
        <dbReference type="ARBA" id="ARBA00023136"/>
    </source>
</evidence>
<evidence type="ECO:0000256" key="5">
    <source>
        <dbReference type="ARBA" id="ARBA00023237"/>
    </source>
</evidence>
<dbReference type="Gene3D" id="1.25.40.390">
    <property type="match status" value="1"/>
</dbReference>
<keyword evidence="10" id="KW-1185">Reference proteome</keyword>
<dbReference type="InterPro" id="IPR012944">
    <property type="entry name" value="SusD_RagB_dom"/>
</dbReference>
<dbReference type="Pfam" id="PF14322">
    <property type="entry name" value="SusD-like_3"/>
    <property type="match status" value="1"/>
</dbReference>
<dbReference type="EMBL" id="CP042434">
    <property type="protein sequence ID" value="QEC73942.1"/>
    <property type="molecule type" value="Genomic_DNA"/>
</dbReference>
<dbReference type="KEGG" id="agi:FSB73_22005"/>
<evidence type="ECO:0000256" key="2">
    <source>
        <dbReference type="ARBA" id="ARBA00006275"/>
    </source>
</evidence>
<dbReference type="GO" id="GO:0009279">
    <property type="term" value="C:cell outer membrane"/>
    <property type="evidence" value="ECO:0007669"/>
    <property type="project" value="UniProtKB-SubCell"/>
</dbReference>
<evidence type="ECO:0000256" key="1">
    <source>
        <dbReference type="ARBA" id="ARBA00004442"/>
    </source>
</evidence>
<evidence type="ECO:0000259" key="7">
    <source>
        <dbReference type="Pfam" id="PF07980"/>
    </source>
</evidence>
<dbReference type="Pfam" id="PF07980">
    <property type="entry name" value="SusD_RagB"/>
    <property type="match status" value="1"/>
</dbReference>
<dbReference type="OrthoDB" id="653598at2"/>
<comment type="similarity">
    <text evidence="2">Belongs to the SusD family.</text>
</comment>
<gene>
    <name evidence="9" type="ORF">FSB73_22005</name>
</gene>
<feature type="chain" id="PRO_5022748290" evidence="6">
    <location>
        <begin position="23"/>
        <end position="460"/>
    </location>
</feature>
<evidence type="ECO:0000256" key="6">
    <source>
        <dbReference type="SAM" id="SignalP"/>
    </source>
</evidence>
<evidence type="ECO:0000256" key="3">
    <source>
        <dbReference type="ARBA" id="ARBA00022729"/>
    </source>
</evidence>
<reference evidence="9 10" key="1">
    <citation type="journal article" date="2017" name="Int. J. Syst. Evol. Microbiol.">
        <title>Arachidicoccus ginsenosidivorans sp. nov., with ginsenoside-converting activity isolated from ginseng cultivating soil.</title>
        <authorList>
            <person name="Siddiqi M.Z."/>
            <person name="Aslam Z."/>
            <person name="Im W.T."/>
        </authorList>
    </citation>
    <scope>NUCLEOTIDE SEQUENCE [LARGE SCALE GENOMIC DNA]</scope>
    <source>
        <strain evidence="9 10">Gsoil 809</strain>
    </source>
</reference>
<dbReference type="InterPro" id="IPR033985">
    <property type="entry name" value="SusD-like_N"/>
</dbReference>
<feature type="domain" description="SusD-like N-terminal" evidence="8">
    <location>
        <begin position="25"/>
        <end position="229"/>
    </location>
</feature>
<sequence length="460" mass="52453">MYKIMKFIVICITLMASFFASSCKKYLEAKSDDKLVVPDNLPALQAILDNGQYMNGSSPSIGLASADDYFLTPEEYNAVSVYCREAYIWDLAGQSDYNYGFDWPDIYFLVYNANLCLDQLTKIKRTSLNADAWDYLKGDALFFRGLSFLELSWLFSKAYNKETAKQDLGIVLRLGSDFNVPSKRASVEESYQRVLQDLKSSLSFMPNTVEYLTRPTKAAVYGYLSRAYLSMRLYDSALAYANKCLQFNSKLMDFNDPNDVDMTNIYPIPDQNKEIIHINYIGLSAFSSVNNKHASVDTLLYNSYQASDLRKVVYFSPPEGNSAHFYGSYKGRSVYFTGIATDEMYLVKAECEARNNQVEDAMNDLNKLLIKRWKTGAFKPFTASSQAEALKLILKERRKELVFRGLRWMDIKRLNLEGANISIRRQIEGKSYILSPNDNRFALPLATDLLSLTGMQQNPQ</sequence>
<proteinExistence type="inferred from homology"/>
<dbReference type="PROSITE" id="PS51257">
    <property type="entry name" value="PROKAR_LIPOPROTEIN"/>
    <property type="match status" value="1"/>
</dbReference>
<evidence type="ECO:0000313" key="9">
    <source>
        <dbReference type="EMBL" id="QEC73942.1"/>
    </source>
</evidence>
<dbReference type="RefSeq" id="WP_146787333.1">
    <property type="nucleotide sequence ID" value="NZ_CP042434.1"/>
</dbReference>